<evidence type="ECO:0000259" key="1">
    <source>
        <dbReference type="Pfam" id="PF00561"/>
    </source>
</evidence>
<dbReference type="SUPFAM" id="SSF53474">
    <property type="entry name" value="alpha/beta-Hydrolases"/>
    <property type="match status" value="1"/>
</dbReference>
<evidence type="ECO:0000313" key="3">
    <source>
        <dbReference type="EMBL" id="CAB4812695.1"/>
    </source>
</evidence>
<accession>A0A6J6SG49</accession>
<dbReference type="InterPro" id="IPR000073">
    <property type="entry name" value="AB_hydrolase_1"/>
</dbReference>
<dbReference type="AlphaFoldDB" id="A0A6J6SG49"/>
<reference evidence="2" key="1">
    <citation type="submission" date="2020-05" db="EMBL/GenBank/DDBJ databases">
        <authorList>
            <person name="Chiriac C."/>
            <person name="Salcher M."/>
            <person name="Ghai R."/>
            <person name="Kavagutti S V."/>
        </authorList>
    </citation>
    <scope>NUCLEOTIDE SEQUENCE</scope>
</reference>
<feature type="domain" description="AB hydrolase-1" evidence="1">
    <location>
        <begin position="2"/>
        <end position="100"/>
    </location>
</feature>
<organism evidence="2">
    <name type="scientific">freshwater metagenome</name>
    <dbReference type="NCBI Taxonomy" id="449393"/>
    <lineage>
        <taxon>unclassified sequences</taxon>
        <taxon>metagenomes</taxon>
        <taxon>ecological metagenomes</taxon>
    </lineage>
</organism>
<sequence length="255" mass="28510">MVLLLHGWTATADLNWFAVYETLGQHFRVIAMDHRGHGRGIRTRKPFRLADCADDAACLLSELGIKKVIPVGYSMGGPIALLMWRRHRSIVEGLMLCATAGSFAHSRGERMGFLGLTGMGALARLTPPLAQEWLTERLFLRRKASKWGPWATSQIELHDWRMVLEAGHAIGNFSALEWLPEIDVPTSHIITLRDPVIPVHRQLKLYSEISRAQAVRIDGQHDAIVALAPKMSQMIIEGVNSIIERNNDEQPKVSS</sequence>
<gene>
    <name evidence="2" type="ORF">UFOPK2658_01821</name>
    <name evidence="3" type="ORF">UFOPK3004_01347</name>
</gene>
<name>A0A6J6SG49_9ZZZZ</name>
<proteinExistence type="predicted"/>
<dbReference type="GO" id="GO:0016020">
    <property type="term" value="C:membrane"/>
    <property type="evidence" value="ECO:0007669"/>
    <property type="project" value="TreeGrafter"/>
</dbReference>
<dbReference type="InterPro" id="IPR029058">
    <property type="entry name" value="AB_hydrolase_fold"/>
</dbReference>
<dbReference type="EMBL" id="CAFAAL010000136">
    <property type="protein sequence ID" value="CAB4812695.1"/>
    <property type="molecule type" value="Genomic_DNA"/>
</dbReference>
<evidence type="ECO:0000313" key="2">
    <source>
        <dbReference type="EMBL" id="CAB4733279.1"/>
    </source>
</evidence>
<dbReference type="EMBL" id="CAEZYH010000128">
    <property type="protein sequence ID" value="CAB4733279.1"/>
    <property type="molecule type" value="Genomic_DNA"/>
</dbReference>
<dbReference type="PANTHER" id="PTHR43798:SF33">
    <property type="entry name" value="HYDROLASE, PUTATIVE (AFU_ORTHOLOGUE AFUA_2G14860)-RELATED"/>
    <property type="match status" value="1"/>
</dbReference>
<dbReference type="PANTHER" id="PTHR43798">
    <property type="entry name" value="MONOACYLGLYCEROL LIPASE"/>
    <property type="match status" value="1"/>
</dbReference>
<dbReference type="Gene3D" id="3.40.50.1820">
    <property type="entry name" value="alpha/beta hydrolase"/>
    <property type="match status" value="1"/>
</dbReference>
<dbReference type="InterPro" id="IPR050266">
    <property type="entry name" value="AB_hydrolase_sf"/>
</dbReference>
<dbReference type="Pfam" id="PF00561">
    <property type="entry name" value="Abhydrolase_1"/>
    <property type="match status" value="1"/>
</dbReference>
<protein>
    <submittedName>
        <fullName evidence="2">Unannotated protein</fullName>
    </submittedName>
</protein>